<protein>
    <recommendedName>
        <fullName evidence="4">TIGR02285 family protein</fullName>
    </recommendedName>
</protein>
<gene>
    <name evidence="2" type="ORF">DI603_10265</name>
</gene>
<feature type="signal peptide" evidence="1">
    <location>
        <begin position="1"/>
        <end position="21"/>
    </location>
</feature>
<keyword evidence="1" id="KW-0732">Signal</keyword>
<name>A0A2W5DTA1_9BURK</name>
<accession>A0A2W5DTA1</accession>
<organism evidence="2 3">
    <name type="scientific">Roseateles depolymerans</name>
    <dbReference type="NCBI Taxonomy" id="76731"/>
    <lineage>
        <taxon>Bacteria</taxon>
        <taxon>Pseudomonadati</taxon>
        <taxon>Pseudomonadota</taxon>
        <taxon>Betaproteobacteria</taxon>
        <taxon>Burkholderiales</taxon>
        <taxon>Sphaerotilaceae</taxon>
        <taxon>Roseateles</taxon>
    </lineage>
</organism>
<evidence type="ECO:0000256" key="1">
    <source>
        <dbReference type="SAM" id="SignalP"/>
    </source>
</evidence>
<sequence>MGRWRCALAASWLLLAVPAWAAEPVEPPVRRITWLAGDGIAAADGSQAIVRPSDRMIDWLTPRLPQIEQVRVNANAKRSWMLIEAGEPVCHTGAVRLPERERQAYFTSTRLLPPLQLIVRRELRSQLPLDAAGQVDLPRLLADPRLRGVRVQGRSYGAQIDPMLQRQPLSTEVATGDFGSNVLPMLLRGHADYALEFPFMVDVQARQRPELADLAMLPIRGVTGMVVGGVACSRTPWGLAAIRLIDRALGTPEGAAMLRATQMPRLPPETERLYRDQIDAFFRQRSQPTPGL</sequence>
<dbReference type="Proteomes" id="UP000249633">
    <property type="component" value="Unassembled WGS sequence"/>
</dbReference>
<feature type="chain" id="PRO_5015851047" description="TIGR02285 family protein" evidence="1">
    <location>
        <begin position="22"/>
        <end position="292"/>
    </location>
</feature>
<comment type="caution">
    <text evidence="2">The sequence shown here is derived from an EMBL/GenBank/DDBJ whole genome shotgun (WGS) entry which is preliminary data.</text>
</comment>
<dbReference type="EMBL" id="QFOD01000008">
    <property type="protein sequence ID" value="PZP32407.1"/>
    <property type="molecule type" value="Genomic_DNA"/>
</dbReference>
<reference evidence="2 3" key="1">
    <citation type="submission" date="2017-08" db="EMBL/GenBank/DDBJ databases">
        <title>Infants hospitalized years apart are colonized by the same room-sourced microbial strains.</title>
        <authorList>
            <person name="Brooks B."/>
            <person name="Olm M.R."/>
            <person name="Firek B.A."/>
            <person name="Baker R."/>
            <person name="Thomas B.C."/>
            <person name="Morowitz M.J."/>
            <person name="Banfield J.F."/>
        </authorList>
    </citation>
    <scope>NUCLEOTIDE SEQUENCE [LARGE SCALE GENOMIC DNA]</scope>
    <source>
        <strain evidence="2">S2_012_000_R2_81</strain>
    </source>
</reference>
<dbReference type="AlphaFoldDB" id="A0A2W5DTA1"/>
<evidence type="ECO:0000313" key="2">
    <source>
        <dbReference type="EMBL" id="PZP32407.1"/>
    </source>
</evidence>
<evidence type="ECO:0008006" key="4">
    <source>
        <dbReference type="Google" id="ProtNLM"/>
    </source>
</evidence>
<evidence type="ECO:0000313" key="3">
    <source>
        <dbReference type="Proteomes" id="UP000249633"/>
    </source>
</evidence>
<proteinExistence type="predicted"/>